<dbReference type="PANTHER" id="PTHR43179:SF12">
    <property type="entry name" value="GALACTOFURANOSYLTRANSFERASE GLFT2"/>
    <property type="match status" value="1"/>
</dbReference>
<feature type="domain" description="Glycosyltransferase 2-like" evidence="5">
    <location>
        <begin position="16"/>
        <end position="126"/>
    </location>
</feature>
<dbReference type="InterPro" id="IPR001173">
    <property type="entry name" value="Glyco_trans_2-like"/>
</dbReference>
<evidence type="ECO:0000313" key="6">
    <source>
        <dbReference type="EMBL" id="GAA4434141.1"/>
    </source>
</evidence>
<dbReference type="Pfam" id="PF00535">
    <property type="entry name" value="Glycos_transf_2"/>
    <property type="match status" value="1"/>
</dbReference>
<dbReference type="InterPro" id="IPR029044">
    <property type="entry name" value="Nucleotide-diphossugar_trans"/>
</dbReference>
<comment type="similarity">
    <text evidence="2">Belongs to the glycosyltransferase 2 family.</text>
</comment>
<reference evidence="7" key="1">
    <citation type="journal article" date="2019" name="Int. J. Syst. Evol. Microbiol.">
        <title>The Global Catalogue of Microorganisms (GCM) 10K type strain sequencing project: providing services to taxonomists for standard genome sequencing and annotation.</title>
        <authorList>
            <consortium name="The Broad Institute Genomics Platform"/>
            <consortium name="The Broad Institute Genome Sequencing Center for Infectious Disease"/>
            <person name="Wu L."/>
            <person name="Ma J."/>
        </authorList>
    </citation>
    <scope>NUCLEOTIDE SEQUENCE [LARGE SCALE GENOMIC DNA]</scope>
    <source>
        <strain evidence="7">JCM 17810</strain>
    </source>
</reference>
<dbReference type="Proteomes" id="UP001500622">
    <property type="component" value="Unassembled WGS sequence"/>
</dbReference>
<dbReference type="Gene3D" id="3.90.550.10">
    <property type="entry name" value="Spore Coat Polysaccharide Biosynthesis Protein SpsA, Chain A"/>
    <property type="match status" value="1"/>
</dbReference>
<dbReference type="PANTHER" id="PTHR43179">
    <property type="entry name" value="RHAMNOSYLTRANSFERASE WBBL"/>
    <property type="match status" value="1"/>
</dbReference>
<comment type="pathway">
    <text evidence="1">Cell wall biogenesis; cell wall polysaccharide biosynthesis.</text>
</comment>
<keyword evidence="3" id="KW-0328">Glycosyltransferase</keyword>
<evidence type="ECO:0000259" key="5">
    <source>
        <dbReference type="Pfam" id="PF00535"/>
    </source>
</evidence>
<keyword evidence="7" id="KW-1185">Reference proteome</keyword>
<evidence type="ECO:0000256" key="4">
    <source>
        <dbReference type="ARBA" id="ARBA00022679"/>
    </source>
</evidence>
<name>A0ABP8LS79_9MICO</name>
<proteinExistence type="inferred from homology"/>
<dbReference type="CDD" id="cd02526">
    <property type="entry name" value="GT2_RfbF_like"/>
    <property type="match status" value="1"/>
</dbReference>
<protein>
    <submittedName>
        <fullName evidence="6">Rhamnosyltransferase</fullName>
    </submittedName>
</protein>
<dbReference type="EMBL" id="BAABGN010000028">
    <property type="protein sequence ID" value="GAA4434141.1"/>
    <property type="molecule type" value="Genomic_DNA"/>
</dbReference>
<dbReference type="SUPFAM" id="SSF53448">
    <property type="entry name" value="Nucleotide-diphospho-sugar transferases"/>
    <property type="match status" value="1"/>
</dbReference>
<sequence>MVAVVVTYHPQVGHTGRLVTELARQCDNVVVVDNGSSPDTVEELHRRCNGVGAELVELGENRGIARAQNVGTARARELGAGSVLFSDQDSLPEPDMVDRLLAGLERARAHGFRVAAVGPMARETRTADEVMVYAPRRWGPRRARGEGRDGLLAAAFLLASGCLVPLEVLDDVGPMNDGWFIDHVDLEWGLRARRAGYRIFAVMDAGLHHELGDSVVKLPGRRQEVHVHSPARTYYLVRNTVFLTRGDLMPWRWRLGYVVWLTKFVAFNVIVAPARLDRAAMMVRALRDGLRGTTGPLLQAQPHVTANR</sequence>
<evidence type="ECO:0000313" key="7">
    <source>
        <dbReference type="Proteomes" id="UP001500622"/>
    </source>
</evidence>
<accession>A0ABP8LS79</accession>
<gene>
    <name evidence="6" type="ORF">GCM10023169_41360</name>
</gene>
<keyword evidence="4" id="KW-0808">Transferase</keyword>
<organism evidence="6 7">
    <name type="scientific">Georgenia halophila</name>
    <dbReference type="NCBI Taxonomy" id="620889"/>
    <lineage>
        <taxon>Bacteria</taxon>
        <taxon>Bacillati</taxon>
        <taxon>Actinomycetota</taxon>
        <taxon>Actinomycetes</taxon>
        <taxon>Micrococcales</taxon>
        <taxon>Bogoriellaceae</taxon>
        <taxon>Georgenia</taxon>
    </lineage>
</organism>
<evidence type="ECO:0000256" key="1">
    <source>
        <dbReference type="ARBA" id="ARBA00004776"/>
    </source>
</evidence>
<comment type="caution">
    <text evidence="6">The sequence shown here is derived from an EMBL/GenBank/DDBJ whole genome shotgun (WGS) entry which is preliminary data.</text>
</comment>
<evidence type="ECO:0000256" key="2">
    <source>
        <dbReference type="ARBA" id="ARBA00006739"/>
    </source>
</evidence>
<evidence type="ECO:0000256" key="3">
    <source>
        <dbReference type="ARBA" id="ARBA00022676"/>
    </source>
</evidence>